<dbReference type="Gene3D" id="3.40.50.2300">
    <property type="match status" value="2"/>
</dbReference>
<dbReference type="InterPro" id="IPR046335">
    <property type="entry name" value="LacI/GalR-like_sensor"/>
</dbReference>
<dbReference type="Pfam" id="PF00356">
    <property type="entry name" value="LacI"/>
    <property type="match status" value="1"/>
</dbReference>
<evidence type="ECO:0000256" key="1">
    <source>
        <dbReference type="ARBA" id="ARBA00023015"/>
    </source>
</evidence>
<dbReference type="SUPFAM" id="SSF47413">
    <property type="entry name" value="lambda repressor-like DNA-binding domains"/>
    <property type="match status" value="1"/>
</dbReference>
<dbReference type="PROSITE" id="PS50932">
    <property type="entry name" value="HTH_LACI_2"/>
    <property type="match status" value="1"/>
</dbReference>
<dbReference type="PANTHER" id="PTHR30146:SF109">
    <property type="entry name" value="HTH-TYPE TRANSCRIPTIONAL REGULATOR GALS"/>
    <property type="match status" value="1"/>
</dbReference>
<evidence type="ECO:0000256" key="2">
    <source>
        <dbReference type="ARBA" id="ARBA00023125"/>
    </source>
</evidence>
<name>A0A5N6A9L0_9ACTN</name>
<dbReference type="SUPFAM" id="SSF53822">
    <property type="entry name" value="Periplasmic binding protein-like I"/>
    <property type="match status" value="1"/>
</dbReference>
<proteinExistence type="predicted"/>
<evidence type="ECO:0000313" key="6">
    <source>
        <dbReference type="EMBL" id="KAB8164626.1"/>
    </source>
</evidence>
<reference evidence="6" key="1">
    <citation type="submission" date="2019-10" db="EMBL/GenBank/DDBJ databases">
        <title>Nonomuraea sp. nov., isolated from Phyllanthus amarus.</title>
        <authorList>
            <person name="Klykleung N."/>
            <person name="Tanasupawat S."/>
        </authorList>
    </citation>
    <scope>NUCLEOTIDE SEQUENCE [LARGE SCALE GENOMIC DNA]</scope>
    <source>
        <strain evidence="6">3MP-10</strain>
    </source>
</reference>
<keyword evidence="2 6" id="KW-0238">DNA-binding</keyword>
<sequence>MARPRIKDVALRAGVSEKTVSNVINDYVHVSERTRRVVRQAIDDLGYRVNLAGRHLRRGRTGIIALVVPELDLPYFAELANLIVAEAERNGLTVLVHQTRAVREHELSALDGFGSDFADGVILSPLALVDEDLRSRSGALPTVLLGEKLSAGCADHVAIDNAAAAREATEHLLQLGRRRILVVGGFDGESEGTAEVRTRGHRAALAAAGVPFDPQLVVPVAKFATPDGAAATHRALTDGLAPDAVLALNDQMAIGAVRALHERGLRVPEDVAVVGFDDVEAGRYSVPTLTTVAPDKAEIAAVAVALLIGRIAEARGQGAGGPADAPGSVSADGAPAGAAGGAPGMNGAAPAHGGVNGAAAPAGSPARARAGRVQPPHERVVPHRLVIRESTSGARKSTVPGPRAGD</sequence>
<dbReference type="InterPro" id="IPR000843">
    <property type="entry name" value="HTH_LacI"/>
</dbReference>
<dbReference type="PROSITE" id="PS00356">
    <property type="entry name" value="HTH_LACI_1"/>
    <property type="match status" value="1"/>
</dbReference>
<dbReference type="Pfam" id="PF13377">
    <property type="entry name" value="Peripla_BP_3"/>
    <property type="match status" value="1"/>
</dbReference>
<comment type="caution">
    <text evidence="6">The sequence shown here is derived from an EMBL/GenBank/DDBJ whole genome shotgun (WGS) entry which is preliminary data.</text>
</comment>
<evidence type="ECO:0000313" key="7">
    <source>
        <dbReference type="Proteomes" id="UP000314251"/>
    </source>
</evidence>
<protein>
    <submittedName>
        <fullName evidence="6">LacI family DNA-binding transcriptional regulator</fullName>
    </submittedName>
</protein>
<evidence type="ECO:0000259" key="5">
    <source>
        <dbReference type="PROSITE" id="PS50932"/>
    </source>
</evidence>
<feature type="compositionally biased region" description="Low complexity" evidence="4">
    <location>
        <begin position="316"/>
        <end position="337"/>
    </location>
</feature>
<keyword evidence="3" id="KW-0804">Transcription</keyword>
<dbReference type="EMBL" id="VDLY02000009">
    <property type="protein sequence ID" value="KAB8164626.1"/>
    <property type="molecule type" value="Genomic_DNA"/>
</dbReference>
<dbReference type="CDD" id="cd06267">
    <property type="entry name" value="PBP1_LacI_sugar_binding-like"/>
    <property type="match status" value="1"/>
</dbReference>
<evidence type="ECO:0000256" key="4">
    <source>
        <dbReference type="SAM" id="MobiDB-lite"/>
    </source>
</evidence>
<feature type="region of interest" description="Disordered" evidence="4">
    <location>
        <begin position="352"/>
        <end position="406"/>
    </location>
</feature>
<dbReference type="InterPro" id="IPR010982">
    <property type="entry name" value="Lambda_DNA-bd_dom_sf"/>
</dbReference>
<evidence type="ECO:0000256" key="3">
    <source>
        <dbReference type="ARBA" id="ARBA00023163"/>
    </source>
</evidence>
<feature type="compositionally biased region" description="Low complexity" evidence="4">
    <location>
        <begin position="352"/>
        <end position="372"/>
    </location>
</feature>
<dbReference type="OrthoDB" id="2854648at2"/>
<organism evidence="6 7">
    <name type="scientific">Streptomyces mimosae</name>
    <dbReference type="NCBI Taxonomy" id="2586635"/>
    <lineage>
        <taxon>Bacteria</taxon>
        <taxon>Bacillati</taxon>
        <taxon>Actinomycetota</taxon>
        <taxon>Actinomycetes</taxon>
        <taxon>Kitasatosporales</taxon>
        <taxon>Streptomycetaceae</taxon>
        <taxon>Streptomyces</taxon>
    </lineage>
</organism>
<feature type="region of interest" description="Disordered" evidence="4">
    <location>
        <begin position="316"/>
        <end position="338"/>
    </location>
</feature>
<dbReference type="RefSeq" id="WP_139668825.1">
    <property type="nucleotide sequence ID" value="NZ_VDLY02000009.1"/>
</dbReference>
<dbReference type="GO" id="GO:0000976">
    <property type="term" value="F:transcription cis-regulatory region binding"/>
    <property type="evidence" value="ECO:0007669"/>
    <property type="project" value="TreeGrafter"/>
</dbReference>
<dbReference type="InterPro" id="IPR028082">
    <property type="entry name" value="Peripla_BP_I"/>
</dbReference>
<accession>A0A5N6A9L0</accession>
<feature type="domain" description="HTH lacI-type" evidence="5">
    <location>
        <begin position="4"/>
        <end position="58"/>
    </location>
</feature>
<dbReference type="Proteomes" id="UP000314251">
    <property type="component" value="Unassembled WGS sequence"/>
</dbReference>
<keyword evidence="7" id="KW-1185">Reference proteome</keyword>
<dbReference type="SMART" id="SM00354">
    <property type="entry name" value="HTH_LACI"/>
    <property type="match status" value="1"/>
</dbReference>
<keyword evidence="1" id="KW-0805">Transcription regulation</keyword>
<dbReference type="PANTHER" id="PTHR30146">
    <property type="entry name" value="LACI-RELATED TRANSCRIPTIONAL REPRESSOR"/>
    <property type="match status" value="1"/>
</dbReference>
<dbReference type="GO" id="GO:0003700">
    <property type="term" value="F:DNA-binding transcription factor activity"/>
    <property type="evidence" value="ECO:0007669"/>
    <property type="project" value="TreeGrafter"/>
</dbReference>
<dbReference type="AlphaFoldDB" id="A0A5N6A9L0"/>
<gene>
    <name evidence="6" type="ORF">FH607_015390</name>
</gene>
<dbReference type="Gene3D" id="1.10.260.40">
    <property type="entry name" value="lambda repressor-like DNA-binding domains"/>
    <property type="match status" value="1"/>
</dbReference>
<dbReference type="CDD" id="cd01392">
    <property type="entry name" value="HTH_LacI"/>
    <property type="match status" value="1"/>
</dbReference>